<keyword evidence="3" id="KW-1185">Reference proteome</keyword>
<name>A0ABV8GB92_9ACTN</name>
<dbReference type="EMBL" id="JBHSBI010000015">
    <property type="protein sequence ID" value="MFC4011268.1"/>
    <property type="molecule type" value="Genomic_DNA"/>
</dbReference>
<dbReference type="Gene3D" id="3.40.50.150">
    <property type="entry name" value="Vaccinia Virus protein VP39"/>
    <property type="match status" value="1"/>
</dbReference>
<evidence type="ECO:0000313" key="3">
    <source>
        <dbReference type="Proteomes" id="UP001595851"/>
    </source>
</evidence>
<dbReference type="GO" id="GO:0032259">
    <property type="term" value="P:methylation"/>
    <property type="evidence" value="ECO:0007669"/>
    <property type="project" value="UniProtKB-KW"/>
</dbReference>
<accession>A0ABV8GB92</accession>
<protein>
    <submittedName>
        <fullName evidence="2">Class I SAM-dependent methyltransferase</fullName>
        <ecNumber evidence="2">2.1.1.-</ecNumber>
    </submittedName>
</protein>
<dbReference type="EC" id="2.1.1.-" evidence="2"/>
<keyword evidence="2" id="KW-0489">Methyltransferase</keyword>
<dbReference type="GO" id="GO:0008168">
    <property type="term" value="F:methyltransferase activity"/>
    <property type="evidence" value="ECO:0007669"/>
    <property type="project" value="UniProtKB-KW"/>
</dbReference>
<dbReference type="InterPro" id="IPR052356">
    <property type="entry name" value="Thiol_S-MT"/>
</dbReference>
<gene>
    <name evidence="2" type="ORF">ACFOY2_28855</name>
</gene>
<dbReference type="PANTHER" id="PTHR45036:SF1">
    <property type="entry name" value="METHYLTRANSFERASE LIKE 7A"/>
    <property type="match status" value="1"/>
</dbReference>
<dbReference type="Proteomes" id="UP001595851">
    <property type="component" value="Unassembled WGS sequence"/>
</dbReference>
<comment type="caution">
    <text evidence="2">The sequence shown here is derived from an EMBL/GenBank/DDBJ whole genome shotgun (WGS) entry which is preliminary data.</text>
</comment>
<dbReference type="InterPro" id="IPR029063">
    <property type="entry name" value="SAM-dependent_MTases_sf"/>
</dbReference>
<evidence type="ECO:0000259" key="1">
    <source>
        <dbReference type="Pfam" id="PF08241"/>
    </source>
</evidence>
<keyword evidence="2" id="KW-0808">Transferase</keyword>
<dbReference type="Pfam" id="PF08241">
    <property type="entry name" value="Methyltransf_11"/>
    <property type="match status" value="1"/>
</dbReference>
<feature type="domain" description="Methyltransferase type 11" evidence="1">
    <location>
        <begin position="55"/>
        <end position="150"/>
    </location>
</feature>
<proteinExistence type="predicted"/>
<organism evidence="2 3">
    <name type="scientific">Nonomuraea purpurea</name>
    <dbReference type="NCBI Taxonomy" id="1849276"/>
    <lineage>
        <taxon>Bacteria</taxon>
        <taxon>Bacillati</taxon>
        <taxon>Actinomycetota</taxon>
        <taxon>Actinomycetes</taxon>
        <taxon>Streptosporangiales</taxon>
        <taxon>Streptosporangiaceae</taxon>
        <taxon>Nonomuraea</taxon>
    </lineage>
</organism>
<evidence type="ECO:0000313" key="2">
    <source>
        <dbReference type="EMBL" id="MFC4011268.1"/>
    </source>
</evidence>
<reference evidence="3" key="1">
    <citation type="journal article" date="2019" name="Int. J. Syst. Evol. Microbiol.">
        <title>The Global Catalogue of Microorganisms (GCM) 10K type strain sequencing project: providing services to taxonomists for standard genome sequencing and annotation.</title>
        <authorList>
            <consortium name="The Broad Institute Genomics Platform"/>
            <consortium name="The Broad Institute Genome Sequencing Center for Infectious Disease"/>
            <person name="Wu L."/>
            <person name="Ma J."/>
        </authorList>
    </citation>
    <scope>NUCLEOTIDE SEQUENCE [LARGE SCALE GENOMIC DNA]</scope>
    <source>
        <strain evidence="3">TBRC 1276</strain>
    </source>
</reference>
<dbReference type="CDD" id="cd02440">
    <property type="entry name" value="AdoMet_MTases"/>
    <property type="match status" value="1"/>
</dbReference>
<dbReference type="RefSeq" id="WP_379531223.1">
    <property type="nucleotide sequence ID" value="NZ_JBHSBI010000015.1"/>
</dbReference>
<dbReference type="InterPro" id="IPR013216">
    <property type="entry name" value="Methyltransf_11"/>
</dbReference>
<dbReference type="SUPFAM" id="SSF53335">
    <property type="entry name" value="S-adenosyl-L-methionine-dependent methyltransferases"/>
    <property type="match status" value="1"/>
</dbReference>
<dbReference type="PANTHER" id="PTHR45036">
    <property type="entry name" value="METHYLTRANSFERASE LIKE 7B"/>
    <property type="match status" value="1"/>
</dbReference>
<sequence length="218" mass="23483">MHIVSSPISAGRKRAAGVGIEQFHHPRPVGVGGRRRPRPTPERERLVAGLAGRVLELGSGDGVKLACYPPAVEEILLVEPDPFLRAASKAVVADLPATPARLLDGELTRFPAPDASCDAVVCALILCCSGRLAETFAEIRRVLRPGGELRFYEHQRPRSHLVALLSGLVTPLWSRAAGGCHPARDILAAMRRAGFAVESVERFAFRGFDHVVGVARPR</sequence>